<keyword evidence="10" id="KW-0808">Transferase</keyword>
<dbReference type="PANTHER" id="PTHR32309">
    <property type="entry name" value="TYROSINE-PROTEIN KINASE"/>
    <property type="match status" value="1"/>
</dbReference>
<evidence type="ECO:0000256" key="4">
    <source>
        <dbReference type="ARBA" id="ARBA00022692"/>
    </source>
</evidence>
<dbReference type="InterPro" id="IPR003856">
    <property type="entry name" value="LPS_length_determ_N"/>
</dbReference>
<feature type="domain" description="Tyrosine-protein kinase G-rich" evidence="9">
    <location>
        <begin position="145"/>
        <end position="195"/>
    </location>
</feature>
<evidence type="ECO:0000256" key="6">
    <source>
        <dbReference type="ARBA" id="ARBA00023136"/>
    </source>
</evidence>
<dbReference type="Pfam" id="PF02706">
    <property type="entry name" value="Wzz"/>
    <property type="match status" value="1"/>
</dbReference>
<evidence type="ECO:0000256" key="1">
    <source>
        <dbReference type="ARBA" id="ARBA00004651"/>
    </source>
</evidence>
<feature type="domain" description="Polysaccharide chain length determinant N-terminal" evidence="8">
    <location>
        <begin position="3"/>
        <end position="92"/>
    </location>
</feature>
<dbReference type="Pfam" id="PF13807">
    <property type="entry name" value="GNVR"/>
    <property type="match status" value="1"/>
</dbReference>
<evidence type="ECO:0000256" key="5">
    <source>
        <dbReference type="ARBA" id="ARBA00022989"/>
    </source>
</evidence>
<evidence type="ECO:0000256" key="2">
    <source>
        <dbReference type="ARBA" id="ARBA00006683"/>
    </source>
</evidence>
<evidence type="ECO:0000256" key="7">
    <source>
        <dbReference type="SAM" id="Phobius"/>
    </source>
</evidence>
<dbReference type="EMBL" id="CABWKQ010000019">
    <property type="protein sequence ID" value="VWX35644.1"/>
    <property type="molecule type" value="Genomic_DNA"/>
</dbReference>
<reference evidence="10 11" key="1">
    <citation type="submission" date="2019-10" db="EMBL/GenBank/DDBJ databases">
        <authorList>
            <person name="Karimi E."/>
        </authorList>
    </citation>
    <scope>NUCLEOTIDE SEQUENCE [LARGE SCALE GENOMIC DNA]</scope>
    <source>
        <strain evidence="10">Exiguobacterium sp. 9Y</strain>
    </source>
</reference>
<dbReference type="RefSeq" id="WP_159173345.1">
    <property type="nucleotide sequence ID" value="NZ_LR732312.1"/>
</dbReference>
<accession>A0A653I9Q6</accession>
<dbReference type="InterPro" id="IPR050445">
    <property type="entry name" value="Bact_polysacc_biosynth/exp"/>
</dbReference>
<dbReference type="AlphaFoldDB" id="A0A653I9Q6"/>
<protein>
    <submittedName>
        <fullName evidence="10">Modulator of PtkA protein tyrosine kinase activity modulation of biofilm formation</fullName>
    </submittedName>
</protein>
<dbReference type="InterPro" id="IPR032807">
    <property type="entry name" value="GNVR"/>
</dbReference>
<dbReference type="GO" id="GO:0004713">
    <property type="term" value="F:protein tyrosine kinase activity"/>
    <property type="evidence" value="ECO:0007669"/>
    <property type="project" value="TreeGrafter"/>
</dbReference>
<evidence type="ECO:0000259" key="9">
    <source>
        <dbReference type="Pfam" id="PF13807"/>
    </source>
</evidence>
<organism evidence="10 11">
    <name type="scientific">Exiguobacterium oxidotolerans</name>
    <dbReference type="NCBI Taxonomy" id="223958"/>
    <lineage>
        <taxon>Bacteria</taxon>
        <taxon>Bacillati</taxon>
        <taxon>Bacillota</taxon>
        <taxon>Bacilli</taxon>
        <taxon>Bacillales</taxon>
        <taxon>Bacillales Family XII. Incertae Sedis</taxon>
        <taxon>Exiguobacterium</taxon>
    </lineage>
</organism>
<keyword evidence="5 7" id="KW-1133">Transmembrane helix</keyword>
<evidence type="ECO:0000313" key="10">
    <source>
        <dbReference type="EMBL" id="VWX35644.1"/>
    </source>
</evidence>
<comment type="subcellular location">
    <subcellularLocation>
        <location evidence="1">Cell membrane</location>
        <topology evidence="1">Multi-pass membrane protein</topology>
    </subcellularLocation>
</comment>
<keyword evidence="6 7" id="KW-0472">Membrane</keyword>
<feature type="transmembrane region" description="Helical" evidence="7">
    <location>
        <begin position="172"/>
        <end position="193"/>
    </location>
</feature>
<dbReference type="GO" id="GO:0005886">
    <property type="term" value="C:plasma membrane"/>
    <property type="evidence" value="ECO:0007669"/>
    <property type="project" value="UniProtKB-SubCell"/>
</dbReference>
<keyword evidence="10" id="KW-0418">Kinase</keyword>
<evidence type="ECO:0000256" key="3">
    <source>
        <dbReference type="ARBA" id="ARBA00022475"/>
    </source>
</evidence>
<comment type="similarity">
    <text evidence="2">Belongs to the CpsC/CapA family.</text>
</comment>
<evidence type="ECO:0000259" key="8">
    <source>
        <dbReference type="Pfam" id="PF02706"/>
    </source>
</evidence>
<dbReference type="Proteomes" id="UP000439752">
    <property type="component" value="Unassembled WGS sequence"/>
</dbReference>
<keyword evidence="3" id="KW-1003">Cell membrane</keyword>
<dbReference type="PANTHER" id="PTHR32309:SF13">
    <property type="entry name" value="FERRIC ENTEROBACTIN TRANSPORT PROTEIN FEPE"/>
    <property type="match status" value="1"/>
</dbReference>
<keyword evidence="4 7" id="KW-0812">Transmembrane</keyword>
<name>A0A653I9Q6_9BACL</name>
<feature type="transmembrane region" description="Helical" evidence="7">
    <location>
        <begin position="21"/>
        <end position="40"/>
    </location>
</feature>
<gene>
    <name evidence="10" type="primary">tkmA</name>
    <name evidence="10" type="ORF">EXIGUO9Y_260070</name>
</gene>
<sequence>MNETISLQELFSVLRKSLWRILALTIVAAVIAFAVSSFLIKPTYQAGTQILVTPQNQDNKVIDASQVQSSVTLVNTYRVVIKSPAILEKVQAEVDNAPNSLDTLNSMITVESEQNSQVINVSVQSTDAALASNVANSVTNVFSDDITELMDVNNVKVLSVSGIPTSPVSPNIILNTAIAAVVGFLLGVGLAFLREVLDRRIRTEDQVQQILDLPVLGSIPDIDSKVFKSSAKAAKREAAKQYG</sequence>
<keyword evidence="11" id="KW-1185">Reference proteome</keyword>
<proteinExistence type="inferred from homology"/>
<evidence type="ECO:0000313" key="11">
    <source>
        <dbReference type="Proteomes" id="UP000439752"/>
    </source>
</evidence>